<sequence length="376" mass="40802">MMCAVPKRLSKMAAHVASPGIRASSGAVLDPPALPELYFGTMTFGWNQASSKVDEAVASAMVKKFLSSGCRQIDSARIYSAGDTEDILGNVLQTQDVMAHPYIIGTKAHPSQPGGLSNRGIRAQLAASLKALQIDKVEVLYLHQPDPENDLLESLECIQELIAEGLISKYGMSNYSALEVDRCCKLCAERGWTTPSFYQGLYNPLNRLAEEELLPVLRKHAVAFIAYNPLAAGLLTGKHSPAGDVMVGRFKDNPNYLPRFYTEANFSALASIQEACGEAGLGMVPATYSWLLKHSQLDARHGDGLLLGASSLSQLEQNLEACLTPVRLPPTVFSAFNSAWATTICFAPFPYWRSYSRDQPGRETLPPGAAYNAAKK</sequence>
<organism evidence="3 4">
    <name type="scientific">Polarella glacialis</name>
    <name type="common">Dinoflagellate</name>
    <dbReference type="NCBI Taxonomy" id="89957"/>
    <lineage>
        <taxon>Eukaryota</taxon>
        <taxon>Sar</taxon>
        <taxon>Alveolata</taxon>
        <taxon>Dinophyceae</taxon>
        <taxon>Suessiales</taxon>
        <taxon>Suessiaceae</taxon>
        <taxon>Polarella</taxon>
    </lineage>
</organism>
<dbReference type="InterPro" id="IPR020471">
    <property type="entry name" value="AKR"/>
</dbReference>
<accession>A0A813D639</accession>
<keyword evidence="1" id="KW-0560">Oxidoreductase</keyword>
<dbReference type="SUPFAM" id="SSF51430">
    <property type="entry name" value="NAD(P)-linked oxidoreductase"/>
    <property type="match status" value="1"/>
</dbReference>
<evidence type="ECO:0000313" key="3">
    <source>
        <dbReference type="EMBL" id="CAE8583820.1"/>
    </source>
</evidence>
<feature type="domain" description="NADP-dependent oxidoreductase" evidence="2">
    <location>
        <begin position="37"/>
        <end position="338"/>
    </location>
</feature>
<dbReference type="Proteomes" id="UP000654075">
    <property type="component" value="Unassembled WGS sequence"/>
</dbReference>
<evidence type="ECO:0000313" key="4">
    <source>
        <dbReference type="Proteomes" id="UP000654075"/>
    </source>
</evidence>
<dbReference type="PANTHER" id="PTHR43364">
    <property type="entry name" value="NADH-SPECIFIC METHYLGLYOXAL REDUCTASE-RELATED"/>
    <property type="match status" value="1"/>
</dbReference>
<keyword evidence="4" id="KW-1185">Reference proteome</keyword>
<dbReference type="InterPro" id="IPR036812">
    <property type="entry name" value="NAD(P)_OxRdtase_dom_sf"/>
</dbReference>
<evidence type="ECO:0000256" key="1">
    <source>
        <dbReference type="ARBA" id="ARBA00023002"/>
    </source>
</evidence>
<name>A0A813D639_POLGL</name>
<protein>
    <recommendedName>
        <fullName evidence="2">NADP-dependent oxidoreductase domain-containing protein</fullName>
    </recommendedName>
</protein>
<evidence type="ECO:0000259" key="2">
    <source>
        <dbReference type="Pfam" id="PF00248"/>
    </source>
</evidence>
<dbReference type="Pfam" id="PF00248">
    <property type="entry name" value="Aldo_ket_red"/>
    <property type="match status" value="1"/>
</dbReference>
<dbReference type="EMBL" id="CAJNNV010000894">
    <property type="protein sequence ID" value="CAE8583820.1"/>
    <property type="molecule type" value="Genomic_DNA"/>
</dbReference>
<dbReference type="OrthoDB" id="2310150at2759"/>
<dbReference type="InterPro" id="IPR050523">
    <property type="entry name" value="AKR_Detox_Biosynth"/>
</dbReference>
<dbReference type="InterPro" id="IPR023210">
    <property type="entry name" value="NADP_OxRdtase_dom"/>
</dbReference>
<reference evidence="3" key="1">
    <citation type="submission" date="2021-02" db="EMBL/GenBank/DDBJ databases">
        <authorList>
            <person name="Dougan E. K."/>
            <person name="Rhodes N."/>
            <person name="Thang M."/>
            <person name="Chan C."/>
        </authorList>
    </citation>
    <scope>NUCLEOTIDE SEQUENCE</scope>
</reference>
<dbReference type="AlphaFoldDB" id="A0A813D639"/>
<dbReference type="Gene3D" id="3.20.20.100">
    <property type="entry name" value="NADP-dependent oxidoreductase domain"/>
    <property type="match status" value="1"/>
</dbReference>
<dbReference type="CDD" id="cd19075">
    <property type="entry name" value="AKR_AKR7A1-5"/>
    <property type="match status" value="1"/>
</dbReference>
<dbReference type="OMA" id="QICEICI"/>
<comment type="caution">
    <text evidence="3">The sequence shown here is derived from an EMBL/GenBank/DDBJ whole genome shotgun (WGS) entry which is preliminary data.</text>
</comment>
<dbReference type="PRINTS" id="PR00069">
    <property type="entry name" value="ALDKETRDTASE"/>
</dbReference>
<dbReference type="PANTHER" id="PTHR43364:SF4">
    <property type="entry name" value="NAD(P)-LINKED OXIDOREDUCTASE SUPERFAMILY PROTEIN"/>
    <property type="match status" value="1"/>
</dbReference>
<gene>
    <name evidence="3" type="ORF">PGLA1383_LOCUS2770</name>
</gene>
<proteinExistence type="predicted"/>
<dbReference type="GO" id="GO:0016491">
    <property type="term" value="F:oxidoreductase activity"/>
    <property type="evidence" value="ECO:0007669"/>
    <property type="project" value="UniProtKB-KW"/>
</dbReference>